<keyword evidence="1" id="KW-0560">Oxidoreductase</keyword>
<name>A0A938B2E9_UNCTE</name>
<dbReference type="Gene3D" id="3.30.1370.60">
    <property type="entry name" value="Hypothetical oxidoreductase yiak, domain 2"/>
    <property type="match status" value="1"/>
</dbReference>
<sequence>GAALALMIELLAGALIGEVFSFEASARDNHDGGPPIGGECIIAIDPVRCVEHANRQRQLAHAETLFQAILAQDGTRLPSDRRYAARQQTPHTGIHVPQQFYEELQRLA</sequence>
<organism evidence="2 3">
    <name type="scientific">Tectimicrobiota bacterium</name>
    <dbReference type="NCBI Taxonomy" id="2528274"/>
    <lineage>
        <taxon>Bacteria</taxon>
        <taxon>Pseudomonadati</taxon>
        <taxon>Nitrospinota/Tectimicrobiota group</taxon>
        <taxon>Candidatus Tectimicrobiota</taxon>
    </lineage>
</organism>
<dbReference type="AlphaFoldDB" id="A0A938B2E9"/>
<accession>A0A938B2E9</accession>
<dbReference type="GO" id="GO:0016491">
    <property type="term" value="F:oxidoreductase activity"/>
    <property type="evidence" value="ECO:0007669"/>
    <property type="project" value="UniProtKB-KW"/>
</dbReference>
<protein>
    <submittedName>
        <fullName evidence="2">Ldh family oxidoreductase</fullName>
    </submittedName>
</protein>
<evidence type="ECO:0000256" key="1">
    <source>
        <dbReference type="ARBA" id="ARBA00023002"/>
    </source>
</evidence>
<evidence type="ECO:0000313" key="2">
    <source>
        <dbReference type="EMBL" id="MBM3226002.1"/>
    </source>
</evidence>
<proteinExistence type="predicted"/>
<comment type="caution">
    <text evidence="2">The sequence shown here is derived from an EMBL/GenBank/DDBJ whole genome shotgun (WGS) entry which is preliminary data.</text>
</comment>
<reference evidence="2" key="1">
    <citation type="submission" date="2019-03" db="EMBL/GenBank/DDBJ databases">
        <title>Lake Tanganyika Metagenome-Assembled Genomes (MAGs).</title>
        <authorList>
            <person name="Tran P."/>
        </authorList>
    </citation>
    <scope>NUCLEOTIDE SEQUENCE</scope>
    <source>
        <strain evidence="2">K_DeepCast_65m_m2_066</strain>
    </source>
</reference>
<dbReference type="InterPro" id="IPR036111">
    <property type="entry name" value="Mal/L-sulfo/L-lacto_DH-like_sf"/>
</dbReference>
<dbReference type="Proteomes" id="UP000712673">
    <property type="component" value="Unassembled WGS sequence"/>
</dbReference>
<dbReference type="EMBL" id="VGLS01000753">
    <property type="protein sequence ID" value="MBM3226002.1"/>
    <property type="molecule type" value="Genomic_DNA"/>
</dbReference>
<dbReference type="Gene3D" id="1.10.1530.10">
    <property type="match status" value="1"/>
</dbReference>
<dbReference type="SUPFAM" id="SSF89733">
    <property type="entry name" value="L-sulfolactate dehydrogenase-like"/>
    <property type="match status" value="1"/>
</dbReference>
<dbReference type="InterPro" id="IPR043144">
    <property type="entry name" value="Mal/L-sulf/L-lact_DH-like_ah"/>
</dbReference>
<dbReference type="Pfam" id="PF02615">
    <property type="entry name" value="Ldh_2"/>
    <property type="match status" value="1"/>
</dbReference>
<feature type="non-terminal residue" evidence="2">
    <location>
        <position position="1"/>
    </location>
</feature>
<gene>
    <name evidence="2" type="ORF">FJZ47_19705</name>
</gene>
<dbReference type="InterPro" id="IPR003767">
    <property type="entry name" value="Malate/L-lactate_DH-like"/>
</dbReference>
<evidence type="ECO:0000313" key="3">
    <source>
        <dbReference type="Proteomes" id="UP000712673"/>
    </source>
</evidence>
<dbReference type="InterPro" id="IPR043143">
    <property type="entry name" value="Mal/L-sulf/L-lact_DH-like_NADP"/>
</dbReference>